<dbReference type="EMBL" id="RCOS01000106">
    <property type="protein sequence ID" value="RSN73920.1"/>
    <property type="molecule type" value="Genomic_DNA"/>
</dbReference>
<reference evidence="2 3" key="1">
    <citation type="submission" date="2018-10" db="EMBL/GenBank/DDBJ databases">
        <title>Co-occurring genomic capacity for anaerobic methane metabolism and dissimilatory sulfite reduction discovered in the Korarchaeota.</title>
        <authorList>
            <person name="Mckay L.J."/>
            <person name="Dlakic M."/>
            <person name="Fields M.W."/>
            <person name="Delmont T.O."/>
            <person name="Eren A.M."/>
            <person name="Jay Z.J."/>
            <person name="Klingelsmith K.B."/>
            <person name="Rusch D.B."/>
            <person name="Inskeep W.P."/>
        </authorList>
    </citation>
    <scope>NUCLEOTIDE SEQUENCE [LARGE SCALE GENOMIC DNA]</scope>
    <source>
        <strain evidence="2 3">MDKW</strain>
    </source>
</reference>
<gene>
    <name evidence="2" type="ORF">D6D85_09190</name>
</gene>
<evidence type="ECO:0000313" key="2">
    <source>
        <dbReference type="EMBL" id="RSN73920.1"/>
    </source>
</evidence>
<evidence type="ECO:0000256" key="1">
    <source>
        <dbReference type="SAM" id="Coils"/>
    </source>
</evidence>
<organism evidence="2 3">
    <name type="scientific">Candidatus Methanodesulfokora washburnensis</name>
    <dbReference type="NCBI Taxonomy" id="2478471"/>
    <lineage>
        <taxon>Archaea</taxon>
        <taxon>Thermoproteota</taxon>
        <taxon>Candidatus Korarchaeia</taxon>
        <taxon>Candidatus Korarchaeia incertae sedis</taxon>
        <taxon>Candidatus Methanodesulfokora</taxon>
    </lineage>
</organism>
<protein>
    <submittedName>
        <fullName evidence="2">Uncharacterized protein</fullName>
    </submittedName>
</protein>
<name>A0A429GJ64_9CREN</name>
<sequence>MPRIDVYLSDDKTSLYIEKAVNTLKPSLKKLYGYDVRIVKVKDSTSALIALREGVDELPAIKIKDRVFKLAEAERAVNMLLSGKSPDELLERRVSSDALKKRAENILRNAESMSISLESIAPQAKDIIESIKNLESEIYESEFKELDSELREIEDILIKESKKLQRMKEVKSQAEDLYRQVLDGISSLKETLSRIQIIHADMLIKSLESDAINPSDCGEDIDCLEKSINLSRNLISVISSIKGDISSLERPLSVLKRVLAGEFDDTAAWFDASFKTSAFSNFIRRVKENYRDGITLSNISDIEKAKKDLSLLDTMASGMEAGVVVRRSGLSLDRLIAVIGDEASSLVNIVRDDSIDLNERMLAVSTFLSKHMKSLASAAEVMEEVRRMFPIWERYVSSVLESKSIIRAEELARIPKQWRDAVIDNMVNKKMAIRLPDGRIAAKLTREVVESYKLEVKNRIDRTLKIILKMEGMGISLVGQEKELKDLLSKLEGTDLSDVDSAYSALIEIDRKLKEIENNLREAISK</sequence>
<keyword evidence="3" id="KW-1185">Reference proteome</keyword>
<accession>A0A429GJ64</accession>
<proteinExistence type="predicted"/>
<keyword evidence="1" id="KW-0175">Coiled coil</keyword>
<dbReference type="AlphaFoldDB" id="A0A429GJ64"/>
<feature type="coiled-coil region" evidence="1">
    <location>
        <begin position="136"/>
        <end position="170"/>
    </location>
</feature>
<evidence type="ECO:0000313" key="3">
    <source>
        <dbReference type="Proteomes" id="UP000277582"/>
    </source>
</evidence>
<comment type="caution">
    <text evidence="2">The sequence shown here is derived from an EMBL/GenBank/DDBJ whole genome shotgun (WGS) entry which is preliminary data.</text>
</comment>
<dbReference type="RefSeq" id="WP_125671696.1">
    <property type="nucleotide sequence ID" value="NZ_RCOS01000106.1"/>
</dbReference>
<dbReference type="Proteomes" id="UP000277582">
    <property type="component" value="Unassembled WGS sequence"/>
</dbReference>